<evidence type="ECO:0000256" key="1">
    <source>
        <dbReference type="ARBA" id="ARBA00005536"/>
    </source>
</evidence>
<comment type="similarity">
    <text evidence="1">Belongs to the IST1 family.</text>
</comment>
<protein>
    <recommendedName>
        <fullName evidence="5">IST1 homolog</fullName>
    </recommendedName>
</protein>
<dbReference type="InterPro" id="IPR042277">
    <property type="entry name" value="IST1-like"/>
</dbReference>
<dbReference type="GO" id="GO:0015031">
    <property type="term" value="P:protein transport"/>
    <property type="evidence" value="ECO:0007669"/>
    <property type="project" value="InterPro"/>
</dbReference>
<name>A0AAD2CB58_9STRA</name>
<evidence type="ECO:0008006" key="5">
    <source>
        <dbReference type="Google" id="ProtNLM"/>
    </source>
</evidence>
<reference evidence="3" key="1">
    <citation type="submission" date="2023-08" db="EMBL/GenBank/DDBJ databases">
        <authorList>
            <person name="Audoor S."/>
            <person name="Bilcke G."/>
        </authorList>
    </citation>
    <scope>NUCLEOTIDE SEQUENCE</scope>
</reference>
<evidence type="ECO:0000256" key="2">
    <source>
        <dbReference type="SAM" id="MobiDB-lite"/>
    </source>
</evidence>
<accession>A0AAD2CB58</accession>
<evidence type="ECO:0000313" key="3">
    <source>
        <dbReference type="EMBL" id="CAJ1914763.1"/>
    </source>
</evidence>
<keyword evidence="4" id="KW-1185">Reference proteome</keyword>
<dbReference type="InterPro" id="IPR005061">
    <property type="entry name" value="Ist1"/>
</dbReference>
<dbReference type="EMBL" id="CAKOGP040000001">
    <property type="protein sequence ID" value="CAJ1914763.1"/>
    <property type="molecule type" value="Genomic_DNA"/>
</dbReference>
<gene>
    <name evidence="3" type="ORF">CYCCA115_LOCUS697</name>
</gene>
<organism evidence="3 4">
    <name type="scientific">Cylindrotheca closterium</name>
    <dbReference type="NCBI Taxonomy" id="2856"/>
    <lineage>
        <taxon>Eukaryota</taxon>
        <taxon>Sar</taxon>
        <taxon>Stramenopiles</taxon>
        <taxon>Ochrophyta</taxon>
        <taxon>Bacillariophyta</taxon>
        <taxon>Bacillariophyceae</taxon>
        <taxon>Bacillariophycidae</taxon>
        <taxon>Bacillariales</taxon>
        <taxon>Bacillariaceae</taxon>
        <taxon>Cylindrotheca</taxon>
    </lineage>
</organism>
<dbReference type="Gene3D" id="1.20.1260.60">
    <property type="entry name" value="Vacuolar protein sorting-associated protein Ist1"/>
    <property type="match status" value="1"/>
</dbReference>
<dbReference type="AlphaFoldDB" id="A0AAD2CB58"/>
<dbReference type="PANTHER" id="PTHR12161:SF5">
    <property type="entry name" value="IST1 HOMOLOG"/>
    <property type="match status" value="1"/>
</dbReference>
<dbReference type="FunFam" id="1.20.1260.60:FF:000002">
    <property type="entry name" value="Vacuolar protein sorting-associated protein IST1"/>
    <property type="match status" value="1"/>
</dbReference>
<sequence length="351" mass="38090">MFDMFGGYSESKLKPQLKMAVSRFGIASNKKSALLKQSMREIAVLLAEDPPKEEKARIKAEALIRDDYMIEAYDILSLNCDLLSERIKLLSYSKECPPDLISCVSTLIYASARIDIPELVTIRKQFRAKYGKKFEEDALNNVKNVLNERVVTKLSVQPPAAYLVQTYLETICEKYEVDWSPTIRLQATQIGEPMAPPKGFSVEAGRGTGLGPVIATNGGTAVEEDITMASSAEYNPSAKATAEYIPEYNPSVKTSGEYIPPIVESAVVDATKIDPNDFVEPDIFIPAAPGSTTKKDIAGPPSAPSAPPTNSTSSTNGKGDDDENGGAQASSDGKRSTYDDLAARFDNLKNL</sequence>
<dbReference type="PANTHER" id="PTHR12161">
    <property type="entry name" value="IST1 FAMILY MEMBER"/>
    <property type="match status" value="1"/>
</dbReference>
<feature type="region of interest" description="Disordered" evidence="2">
    <location>
        <begin position="283"/>
        <end position="339"/>
    </location>
</feature>
<proteinExistence type="inferred from homology"/>
<dbReference type="Pfam" id="PF03398">
    <property type="entry name" value="Ist1"/>
    <property type="match status" value="1"/>
</dbReference>
<dbReference type="Proteomes" id="UP001295423">
    <property type="component" value="Unassembled WGS sequence"/>
</dbReference>
<comment type="caution">
    <text evidence="3">The sequence shown here is derived from an EMBL/GenBank/DDBJ whole genome shotgun (WGS) entry which is preliminary data.</text>
</comment>
<evidence type="ECO:0000313" key="4">
    <source>
        <dbReference type="Proteomes" id="UP001295423"/>
    </source>
</evidence>